<dbReference type="OrthoDB" id="187139at2759"/>
<dbReference type="PANTHER" id="PTHR31375">
    <property type="match status" value="1"/>
</dbReference>
<dbReference type="InterPro" id="IPR012334">
    <property type="entry name" value="Pectin_lyas_fold"/>
</dbReference>
<dbReference type="Gramene" id="OIT08745">
    <property type="protein sequence ID" value="OIT08745"/>
    <property type="gene ID" value="A4A49_10908"/>
</dbReference>
<organism evidence="11 12">
    <name type="scientific">Nicotiana attenuata</name>
    <name type="common">Coyote tobacco</name>
    <dbReference type="NCBI Taxonomy" id="49451"/>
    <lineage>
        <taxon>Eukaryota</taxon>
        <taxon>Viridiplantae</taxon>
        <taxon>Streptophyta</taxon>
        <taxon>Embryophyta</taxon>
        <taxon>Tracheophyta</taxon>
        <taxon>Spermatophyta</taxon>
        <taxon>Magnoliopsida</taxon>
        <taxon>eudicotyledons</taxon>
        <taxon>Gunneridae</taxon>
        <taxon>Pentapetalae</taxon>
        <taxon>asterids</taxon>
        <taxon>lamiids</taxon>
        <taxon>Solanales</taxon>
        <taxon>Solanaceae</taxon>
        <taxon>Nicotianoideae</taxon>
        <taxon>Nicotianeae</taxon>
        <taxon>Nicotiana</taxon>
    </lineage>
</organism>
<feature type="active site" evidence="8">
    <location>
        <position position="251"/>
    </location>
</feature>
<evidence type="ECO:0000313" key="12">
    <source>
        <dbReference type="Proteomes" id="UP000187609"/>
    </source>
</evidence>
<evidence type="ECO:0000313" key="11">
    <source>
        <dbReference type="EMBL" id="OIT08745.1"/>
    </source>
</evidence>
<dbReference type="InterPro" id="IPR006626">
    <property type="entry name" value="PbH1"/>
</dbReference>
<keyword evidence="7" id="KW-0961">Cell wall biogenesis/degradation</keyword>
<comment type="subcellular location">
    <subcellularLocation>
        <location evidence="1">Secreted</location>
        <location evidence="1">Cell wall</location>
    </subcellularLocation>
</comment>
<evidence type="ECO:0000256" key="8">
    <source>
        <dbReference type="PROSITE-ProRule" id="PRU10052"/>
    </source>
</evidence>
<dbReference type="KEGG" id="nau:109231901"/>
<feature type="chain" id="PRO_5013357895" evidence="10">
    <location>
        <begin position="24"/>
        <end position="401"/>
    </location>
</feature>
<dbReference type="PROSITE" id="PS00502">
    <property type="entry name" value="POLYGALACTURONASE"/>
    <property type="match status" value="1"/>
</dbReference>
<accession>A0A1J6JPD2</accession>
<feature type="signal peptide" evidence="10">
    <location>
        <begin position="1"/>
        <end position="23"/>
    </location>
</feature>
<dbReference type="GeneID" id="109231901"/>
<dbReference type="GO" id="GO:0005975">
    <property type="term" value="P:carbohydrate metabolic process"/>
    <property type="evidence" value="ECO:0007669"/>
    <property type="project" value="InterPro"/>
</dbReference>
<evidence type="ECO:0000256" key="1">
    <source>
        <dbReference type="ARBA" id="ARBA00004191"/>
    </source>
</evidence>
<dbReference type="InterPro" id="IPR011050">
    <property type="entry name" value="Pectin_lyase_fold/virulence"/>
</dbReference>
<reference evidence="11" key="1">
    <citation type="submission" date="2016-11" db="EMBL/GenBank/DDBJ databases">
        <title>The genome of Nicotiana attenuata.</title>
        <authorList>
            <person name="Xu S."/>
            <person name="Brockmoeller T."/>
            <person name="Gaquerel E."/>
            <person name="Navarro A."/>
            <person name="Kuhl H."/>
            <person name="Gase K."/>
            <person name="Ling Z."/>
            <person name="Zhou W."/>
            <person name="Kreitzer C."/>
            <person name="Stanke M."/>
            <person name="Tang H."/>
            <person name="Lyons E."/>
            <person name="Pandey P."/>
            <person name="Pandey S.P."/>
            <person name="Timmermann B."/>
            <person name="Baldwin I.T."/>
        </authorList>
    </citation>
    <scope>NUCLEOTIDE SEQUENCE [LARGE SCALE GENOMIC DNA]</scope>
    <source>
        <strain evidence="11">UT</strain>
    </source>
</reference>
<dbReference type="FunFam" id="2.160.20.10:FF:000004">
    <property type="entry name" value="Pectin lyase-like superfamily protein"/>
    <property type="match status" value="1"/>
</dbReference>
<dbReference type="SUPFAM" id="SSF51126">
    <property type="entry name" value="Pectin lyase-like"/>
    <property type="match status" value="1"/>
</dbReference>
<evidence type="ECO:0000256" key="7">
    <source>
        <dbReference type="ARBA" id="ARBA00023316"/>
    </source>
</evidence>
<evidence type="ECO:0000256" key="10">
    <source>
        <dbReference type="SAM" id="SignalP"/>
    </source>
</evidence>
<evidence type="ECO:0000256" key="6">
    <source>
        <dbReference type="ARBA" id="ARBA00023295"/>
    </source>
</evidence>
<evidence type="ECO:0000256" key="9">
    <source>
        <dbReference type="RuleBase" id="RU361169"/>
    </source>
</evidence>
<evidence type="ECO:0000256" key="4">
    <source>
        <dbReference type="ARBA" id="ARBA00022525"/>
    </source>
</evidence>
<gene>
    <name evidence="11" type="primary">PG1_2</name>
    <name evidence="11" type="ORF">A4A49_10908</name>
</gene>
<proteinExistence type="inferred from homology"/>
<comment type="caution">
    <text evidence="11">The sequence shown here is derived from an EMBL/GenBank/DDBJ whole genome shotgun (WGS) entry which is preliminary data.</text>
</comment>
<sequence>MAIPKELLFLLLGIAILSKVAECASFGSRRGLVETVFDVTRFGATPNTPADSTRGLMMAWRSACQSPGPAKVVIPPGTFTTGETIFQGPCTSPRPITIEIQGTLLSNTDMSLYTRAAWISIEHVDGIVITGGGTLNGQGKSSWQFADKSGSTPPLPSSLVFQTVRSSSIKNLNFVDAKGVHLKITDSSDISVSNIIITAPGDSPNTDGLHISETINVNVTDSTIGTGDDCISIGDGNSNVYISNINCGPGHGISIGSLGKRLDETDVKGVTVRNCTFRGTTNGARIKTYMGSPSLQVSGVVYEDIILDNVKNPIVIDQHYHSKNRNEPSRVKLVDIHFKNIRGTTTSKIPVALNCSEALPCEGVELVDIDLAPVGPIGPLLPATCQNAKTILNGKNNPPAC</sequence>
<dbReference type="SMR" id="A0A1J6JPD2"/>
<dbReference type="GO" id="GO:0004650">
    <property type="term" value="F:polygalacturonase activity"/>
    <property type="evidence" value="ECO:0007669"/>
    <property type="project" value="InterPro"/>
</dbReference>
<evidence type="ECO:0000256" key="2">
    <source>
        <dbReference type="ARBA" id="ARBA00008834"/>
    </source>
</evidence>
<comment type="similarity">
    <text evidence="2 9">Belongs to the glycosyl hydrolase 28 family.</text>
</comment>
<protein>
    <submittedName>
        <fullName evidence="11">Polygalacturonase</fullName>
    </submittedName>
</protein>
<keyword evidence="6 9" id="KW-0326">Glycosidase</keyword>
<dbReference type="SMART" id="SM00710">
    <property type="entry name" value="PbH1"/>
    <property type="match status" value="5"/>
</dbReference>
<evidence type="ECO:0000256" key="3">
    <source>
        <dbReference type="ARBA" id="ARBA00022512"/>
    </source>
</evidence>
<dbReference type="Proteomes" id="UP000187609">
    <property type="component" value="Unassembled WGS sequence"/>
</dbReference>
<dbReference type="AlphaFoldDB" id="A0A1J6JPD2"/>
<evidence type="ECO:0000256" key="5">
    <source>
        <dbReference type="ARBA" id="ARBA00022801"/>
    </source>
</evidence>
<dbReference type="Pfam" id="PF00295">
    <property type="entry name" value="Glyco_hydro_28"/>
    <property type="match status" value="1"/>
</dbReference>
<name>A0A1J6JPD2_NICAT</name>
<dbReference type="Gene3D" id="2.160.20.10">
    <property type="entry name" value="Single-stranded right-handed beta-helix, Pectin lyase-like"/>
    <property type="match status" value="1"/>
</dbReference>
<keyword evidence="12" id="KW-1185">Reference proteome</keyword>
<dbReference type="InterPro" id="IPR000743">
    <property type="entry name" value="Glyco_hydro_28"/>
</dbReference>
<keyword evidence="4" id="KW-0964">Secreted</keyword>
<dbReference type="EMBL" id="MJEQ01037183">
    <property type="protein sequence ID" value="OIT08745.1"/>
    <property type="molecule type" value="Genomic_DNA"/>
</dbReference>
<dbReference type="GO" id="GO:0071555">
    <property type="term" value="P:cell wall organization"/>
    <property type="evidence" value="ECO:0007669"/>
    <property type="project" value="UniProtKB-KW"/>
</dbReference>
<keyword evidence="5 9" id="KW-0378">Hydrolase</keyword>
<dbReference type="STRING" id="49451.A0A1J6JPD2"/>
<dbReference type="OMA" id="YPNRPHA"/>
<keyword evidence="3" id="KW-0134">Cell wall</keyword>
<keyword evidence="10" id="KW-0732">Signal</keyword>